<dbReference type="OrthoDB" id="408743at2759"/>
<proteinExistence type="inferred from homology"/>
<comment type="function">
    <text evidence="14">Converts trimethyllysine (TML) into hydroxytrimethyllysine (HTML).</text>
</comment>
<evidence type="ECO:0000256" key="14">
    <source>
        <dbReference type="ARBA" id="ARBA00046008"/>
    </source>
</evidence>
<dbReference type="GO" id="GO:0005739">
    <property type="term" value="C:mitochondrion"/>
    <property type="evidence" value="ECO:0007669"/>
    <property type="project" value="TreeGrafter"/>
</dbReference>
<dbReference type="HOGENOM" id="CLU_021859_2_2_1"/>
<keyword evidence="6" id="KW-0479">Metal-binding</keyword>
<dbReference type="PANTHER" id="PTHR10696">
    <property type="entry name" value="GAMMA-BUTYROBETAINE HYDROXYLASE-RELATED"/>
    <property type="match status" value="1"/>
</dbReference>
<organism evidence="18 19">
    <name type="scientific">Dacryopinax primogenitus (strain DJM 731)</name>
    <name type="common">Brown rot fungus</name>
    <dbReference type="NCBI Taxonomy" id="1858805"/>
    <lineage>
        <taxon>Eukaryota</taxon>
        <taxon>Fungi</taxon>
        <taxon>Dikarya</taxon>
        <taxon>Basidiomycota</taxon>
        <taxon>Agaricomycotina</taxon>
        <taxon>Dacrymycetes</taxon>
        <taxon>Dacrymycetales</taxon>
        <taxon>Dacrymycetaceae</taxon>
        <taxon>Dacryopinax</taxon>
    </lineage>
</organism>
<dbReference type="FunFam" id="3.30.2020.30:FF:000002">
    <property type="entry name" value="Putative gamma-butyrobetaine dioxygenase"/>
    <property type="match status" value="1"/>
</dbReference>
<reference evidence="18 19" key="1">
    <citation type="journal article" date="2012" name="Science">
        <title>The Paleozoic origin of enzymatic lignin decomposition reconstructed from 31 fungal genomes.</title>
        <authorList>
            <person name="Floudas D."/>
            <person name="Binder M."/>
            <person name="Riley R."/>
            <person name="Barry K."/>
            <person name="Blanchette R.A."/>
            <person name="Henrissat B."/>
            <person name="Martinez A.T."/>
            <person name="Otillar R."/>
            <person name="Spatafora J.W."/>
            <person name="Yadav J.S."/>
            <person name="Aerts A."/>
            <person name="Benoit I."/>
            <person name="Boyd A."/>
            <person name="Carlson A."/>
            <person name="Copeland A."/>
            <person name="Coutinho P.M."/>
            <person name="de Vries R.P."/>
            <person name="Ferreira P."/>
            <person name="Findley K."/>
            <person name="Foster B."/>
            <person name="Gaskell J."/>
            <person name="Glotzer D."/>
            <person name="Gorecki P."/>
            <person name="Heitman J."/>
            <person name="Hesse C."/>
            <person name="Hori C."/>
            <person name="Igarashi K."/>
            <person name="Jurgens J.A."/>
            <person name="Kallen N."/>
            <person name="Kersten P."/>
            <person name="Kohler A."/>
            <person name="Kuees U."/>
            <person name="Kumar T.K.A."/>
            <person name="Kuo A."/>
            <person name="LaButti K."/>
            <person name="Larrondo L.F."/>
            <person name="Lindquist E."/>
            <person name="Ling A."/>
            <person name="Lombard V."/>
            <person name="Lucas S."/>
            <person name="Lundell T."/>
            <person name="Martin R."/>
            <person name="McLaughlin D.J."/>
            <person name="Morgenstern I."/>
            <person name="Morin E."/>
            <person name="Murat C."/>
            <person name="Nagy L.G."/>
            <person name="Nolan M."/>
            <person name="Ohm R.A."/>
            <person name="Patyshakuliyeva A."/>
            <person name="Rokas A."/>
            <person name="Ruiz-Duenas F.J."/>
            <person name="Sabat G."/>
            <person name="Salamov A."/>
            <person name="Samejima M."/>
            <person name="Schmutz J."/>
            <person name="Slot J.C."/>
            <person name="St John F."/>
            <person name="Stenlid J."/>
            <person name="Sun H."/>
            <person name="Sun S."/>
            <person name="Syed K."/>
            <person name="Tsang A."/>
            <person name="Wiebenga A."/>
            <person name="Young D."/>
            <person name="Pisabarro A."/>
            <person name="Eastwood D.C."/>
            <person name="Martin F."/>
            <person name="Cullen D."/>
            <person name="Grigoriev I.V."/>
            <person name="Hibbett D.S."/>
        </authorList>
    </citation>
    <scope>NUCLEOTIDE SEQUENCE [LARGE SCALE GENOMIC DNA]</scope>
    <source>
        <strain evidence="18 19">DJM-731 SS1</strain>
    </source>
</reference>
<dbReference type="PANTHER" id="PTHR10696:SF51">
    <property type="entry name" value="TRIMETHYLLYSINE DIOXYGENASE, MITOCHONDRIAL"/>
    <property type="match status" value="1"/>
</dbReference>
<keyword evidence="8" id="KW-0223">Dioxygenase</keyword>
<evidence type="ECO:0000256" key="3">
    <source>
        <dbReference type="ARBA" id="ARBA00005022"/>
    </source>
</evidence>
<dbReference type="OMA" id="EKVCIQP"/>
<dbReference type="GeneID" id="63689795"/>
<dbReference type="Proteomes" id="UP000030653">
    <property type="component" value="Unassembled WGS sequence"/>
</dbReference>
<evidence type="ECO:0000256" key="1">
    <source>
        <dbReference type="ARBA" id="ARBA00001954"/>
    </source>
</evidence>
<dbReference type="GO" id="GO:0050353">
    <property type="term" value="F:trimethyllysine dioxygenase activity"/>
    <property type="evidence" value="ECO:0007669"/>
    <property type="project" value="UniProtKB-EC"/>
</dbReference>
<keyword evidence="7" id="KW-0124">Carnitine biosynthesis</keyword>
<gene>
    <name evidence="18" type="ORF">DACRYDRAFT_46996</name>
</gene>
<dbReference type="GO" id="GO:0005506">
    <property type="term" value="F:iron ion binding"/>
    <property type="evidence" value="ECO:0007669"/>
    <property type="project" value="InterPro"/>
</dbReference>
<sequence length="449" mass="51461">MWGSSLSTVVRPAARHQAYLGRRAYIATKPFQGAAAALALRKPIPAQEPEPELPLTEVDGRRVAVQWSSDLQSRFHHIWLRDHCRCSECFHPITKQRMLDTFSIPADIQPRAVDATGEGLVIQWASPHEHTSLYPWSWLKNNSYDPQQFAPKPDWQKPIIWDNRTIRTRTPTVEYYDVMENDDALYDWLAKIKKWGVCFVRGVPADLNSTEALARRISFIRETQYGKMWSFTSDLAHGDTAYTNIALPAHTDNTYFTDPAGLQIFHLLEHTGGTGGETLLVDGLHVAREVRRRYPRSFELLSQVPIPCHAAGDEDTFYRPDPNSGYPVLSVDASTGEVWHVRWNNNDRSVVNAVHPDLMEAWYQAIRDWNRCLTEPSAEYWVKLQPRTVVVIDNQRVMHGRAEFTGRRQLCGAYMGKDDFMSRLRVLWEKGEAGALDVHERRNVWSPGL</sequence>
<evidence type="ECO:0000256" key="12">
    <source>
        <dbReference type="ARBA" id="ARBA00031778"/>
    </source>
</evidence>
<dbReference type="InterPro" id="IPR003819">
    <property type="entry name" value="TauD/TfdA-like"/>
</dbReference>
<keyword evidence="9" id="KW-0560">Oxidoreductase</keyword>
<dbReference type="Pfam" id="PF02668">
    <property type="entry name" value="TauD"/>
    <property type="match status" value="1"/>
</dbReference>
<keyword evidence="19" id="KW-1185">Reference proteome</keyword>
<dbReference type="InterPro" id="IPR038492">
    <property type="entry name" value="GBBH-like_N_sf"/>
</dbReference>
<evidence type="ECO:0000256" key="15">
    <source>
        <dbReference type="ARBA" id="ARBA00049334"/>
    </source>
</evidence>
<comment type="catalytic activity">
    <reaction evidence="15">
        <text>N(6),N(6),N(6)-trimethyl-L-lysine + 2-oxoglutarate + O2 = (3S)-3-hydroxy-N(6),N(6),N(6)-trimethyl-L-lysine + succinate + CO2</text>
        <dbReference type="Rhea" id="RHEA:14181"/>
        <dbReference type="ChEBI" id="CHEBI:15379"/>
        <dbReference type="ChEBI" id="CHEBI:16526"/>
        <dbReference type="ChEBI" id="CHEBI:16810"/>
        <dbReference type="ChEBI" id="CHEBI:30031"/>
        <dbReference type="ChEBI" id="CHEBI:58100"/>
        <dbReference type="ChEBI" id="CHEBI:141499"/>
        <dbReference type="EC" id="1.14.11.8"/>
    </reaction>
</comment>
<feature type="domain" description="Gamma-butyrobetaine hydroxylase-like N-terminal" evidence="17">
    <location>
        <begin position="59"/>
        <end position="139"/>
    </location>
</feature>
<evidence type="ECO:0000256" key="9">
    <source>
        <dbReference type="ARBA" id="ARBA00023002"/>
    </source>
</evidence>
<evidence type="ECO:0000313" key="19">
    <source>
        <dbReference type="Proteomes" id="UP000030653"/>
    </source>
</evidence>
<evidence type="ECO:0000259" key="17">
    <source>
        <dbReference type="Pfam" id="PF06155"/>
    </source>
</evidence>
<dbReference type="EMBL" id="JH795857">
    <property type="protein sequence ID" value="EJU04877.1"/>
    <property type="molecule type" value="Genomic_DNA"/>
</dbReference>
<accession>M5GDV9</accession>
<evidence type="ECO:0000256" key="2">
    <source>
        <dbReference type="ARBA" id="ARBA00001961"/>
    </source>
</evidence>
<dbReference type="InterPro" id="IPR042098">
    <property type="entry name" value="TauD-like_sf"/>
</dbReference>
<dbReference type="Gene3D" id="3.30.2020.30">
    <property type="match status" value="1"/>
</dbReference>
<evidence type="ECO:0000259" key="16">
    <source>
        <dbReference type="Pfam" id="PF02668"/>
    </source>
</evidence>
<keyword evidence="10" id="KW-0408">Iron</keyword>
<evidence type="ECO:0000256" key="7">
    <source>
        <dbReference type="ARBA" id="ARBA00022873"/>
    </source>
</evidence>
<dbReference type="InterPro" id="IPR012776">
    <property type="entry name" value="Trimethyllysine_dOase"/>
</dbReference>
<dbReference type="CDD" id="cd00250">
    <property type="entry name" value="CAS_like"/>
    <property type="match status" value="1"/>
</dbReference>
<dbReference type="Gene3D" id="3.60.130.10">
    <property type="entry name" value="Clavaminate synthase-like"/>
    <property type="match status" value="1"/>
</dbReference>
<evidence type="ECO:0000256" key="10">
    <source>
        <dbReference type="ARBA" id="ARBA00023004"/>
    </source>
</evidence>
<dbReference type="AlphaFoldDB" id="M5GDV9"/>
<dbReference type="SUPFAM" id="SSF51197">
    <property type="entry name" value="Clavaminate synthase-like"/>
    <property type="match status" value="1"/>
</dbReference>
<dbReference type="GO" id="GO:0045329">
    <property type="term" value="P:carnitine biosynthetic process"/>
    <property type="evidence" value="ECO:0007669"/>
    <property type="project" value="UniProtKB-UniPathway"/>
</dbReference>
<name>M5GDV9_DACPD</name>
<comment type="cofactor">
    <cofactor evidence="2">
        <name>L-ascorbate</name>
        <dbReference type="ChEBI" id="CHEBI:38290"/>
    </cofactor>
</comment>
<comment type="pathway">
    <text evidence="3">Amine and polyamine biosynthesis; carnitine biosynthesis.</text>
</comment>
<evidence type="ECO:0000256" key="4">
    <source>
        <dbReference type="ARBA" id="ARBA00008654"/>
    </source>
</evidence>
<comment type="cofactor">
    <cofactor evidence="1">
        <name>Fe(2+)</name>
        <dbReference type="ChEBI" id="CHEBI:29033"/>
    </cofactor>
</comment>
<evidence type="ECO:0000256" key="11">
    <source>
        <dbReference type="ARBA" id="ARBA00030363"/>
    </source>
</evidence>
<dbReference type="UniPathway" id="UPA00118"/>
<dbReference type="STRING" id="1858805.M5GDV9"/>
<comment type="similarity">
    <text evidence="4">Belongs to the gamma-BBH/TMLD family.</text>
</comment>
<dbReference type="Pfam" id="PF06155">
    <property type="entry name" value="GBBH-like_N"/>
    <property type="match status" value="1"/>
</dbReference>
<dbReference type="NCBIfam" id="TIGR02410">
    <property type="entry name" value="carnitine_TMLD"/>
    <property type="match status" value="1"/>
</dbReference>
<dbReference type="EC" id="1.14.11.8" evidence="5"/>
<dbReference type="InterPro" id="IPR050411">
    <property type="entry name" value="AlphaKG_dependent_hydroxylases"/>
</dbReference>
<evidence type="ECO:0000256" key="5">
    <source>
        <dbReference type="ARBA" id="ARBA00012267"/>
    </source>
</evidence>
<dbReference type="FunFam" id="3.60.130.10:FF:000001">
    <property type="entry name" value="Trimethyllysine dioxygenase, mitochondrial"/>
    <property type="match status" value="1"/>
</dbReference>
<evidence type="ECO:0000256" key="13">
    <source>
        <dbReference type="ARBA" id="ARBA00032283"/>
    </source>
</evidence>
<evidence type="ECO:0000313" key="18">
    <source>
        <dbReference type="EMBL" id="EJU04877.1"/>
    </source>
</evidence>
<feature type="domain" description="TauD/TfdA-like" evidence="16">
    <location>
        <begin position="172"/>
        <end position="414"/>
    </location>
</feature>
<evidence type="ECO:0000256" key="6">
    <source>
        <dbReference type="ARBA" id="ARBA00022723"/>
    </source>
</evidence>
<evidence type="ECO:0000256" key="8">
    <source>
        <dbReference type="ARBA" id="ARBA00022964"/>
    </source>
</evidence>
<protein>
    <recommendedName>
        <fullName evidence="5">trimethyllysine dioxygenase</fullName>
        <ecNumber evidence="5">1.14.11.8</ecNumber>
    </recommendedName>
    <alternativeName>
        <fullName evidence="12">Epsilon-trimethyllysine 2-oxoglutarate dioxygenase</fullName>
    </alternativeName>
    <alternativeName>
        <fullName evidence="11">TML hydroxylase</fullName>
    </alternativeName>
    <alternativeName>
        <fullName evidence="13">TML-alpha-ketoglutarate dioxygenase</fullName>
    </alternativeName>
</protein>
<dbReference type="RefSeq" id="XP_040631771.1">
    <property type="nucleotide sequence ID" value="XM_040774733.1"/>
</dbReference>
<dbReference type="InterPro" id="IPR010376">
    <property type="entry name" value="GBBH-like_N"/>
</dbReference>